<dbReference type="Pfam" id="PF01256">
    <property type="entry name" value="Carb_kinase"/>
    <property type="match status" value="1"/>
</dbReference>
<dbReference type="OrthoDB" id="8110916at2759"/>
<dbReference type="InterPro" id="IPR000631">
    <property type="entry name" value="CARKD"/>
</dbReference>
<feature type="binding site" evidence="6">
    <location>
        <begin position="205"/>
        <end position="209"/>
    </location>
    <ligand>
        <name>ATP</name>
        <dbReference type="ChEBI" id="CHEBI:30616"/>
    </ligand>
</feature>
<evidence type="ECO:0000256" key="1">
    <source>
        <dbReference type="ARBA" id="ARBA00022741"/>
    </source>
</evidence>
<keyword evidence="7" id="KW-0175">Coiled coil</keyword>
<keyword evidence="1 6" id="KW-0547">Nucleotide-binding</keyword>
<keyword evidence="9" id="KW-0418">Kinase</keyword>
<dbReference type="CDD" id="cd01171">
    <property type="entry name" value="YXKO-related"/>
    <property type="match status" value="1"/>
</dbReference>
<dbReference type="EC" id="4.2.1.93" evidence="6"/>
<reference evidence="9 10" key="1">
    <citation type="submission" date="2019-03" db="EMBL/GenBank/DDBJ databases">
        <title>Single cell metagenomics reveals metabolic interactions within the superorganism composed of flagellate Streblomastix strix and complex community of Bacteroidetes bacteria on its surface.</title>
        <authorList>
            <person name="Treitli S.C."/>
            <person name="Kolisko M."/>
            <person name="Husnik F."/>
            <person name="Keeling P."/>
            <person name="Hampl V."/>
        </authorList>
    </citation>
    <scope>NUCLEOTIDE SEQUENCE [LARGE SCALE GENOMIC DNA]</scope>
    <source>
        <strain evidence="9">ST1C</strain>
    </source>
</reference>
<dbReference type="AlphaFoldDB" id="A0A5J4X3B2"/>
<protein>
    <recommendedName>
        <fullName evidence="6">ATP-dependent (S)-NAD(P)H-hydrate dehydratase</fullName>
        <ecNumber evidence="6">4.2.1.93</ecNumber>
    </recommendedName>
    <alternativeName>
        <fullName evidence="6">ATP-dependent NAD(P)HX dehydratase</fullName>
    </alternativeName>
</protein>
<dbReference type="GO" id="GO:0110051">
    <property type="term" value="P:metabolite repair"/>
    <property type="evidence" value="ECO:0007669"/>
    <property type="project" value="TreeGrafter"/>
</dbReference>
<keyword evidence="3" id="KW-0521">NADP</keyword>
<dbReference type="GO" id="GO:0005524">
    <property type="term" value="F:ATP binding"/>
    <property type="evidence" value="ECO:0007669"/>
    <property type="project" value="UniProtKB-KW"/>
</dbReference>
<dbReference type="HAMAP" id="MF_01965">
    <property type="entry name" value="NADHX_dehydratase"/>
    <property type="match status" value="1"/>
</dbReference>
<dbReference type="EMBL" id="SNRW01000339">
    <property type="protein sequence ID" value="KAA6401751.1"/>
    <property type="molecule type" value="Genomic_DNA"/>
</dbReference>
<keyword evidence="4 6" id="KW-0520">NAD</keyword>
<evidence type="ECO:0000256" key="4">
    <source>
        <dbReference type="ARBA" id="ARBA00023027"/>
    </source>
</evidence>
<keyword evidence="9" id="KW-0808">Transferase</keyword>
<dbReference type="PANTHER" id="PTHR12592">
    <property type="entry name" value="ATP-DEPENDENT (S)-NAD(P)H-HYDRATE DEHYDRATASE FAMILY MEMBER"/>
    <property type="match status" value="1"/>
</dbReference>
<feature type="domain" description="YjeF C-terminal" evidence="8">
    <location>
        <begin position="1"/>
        <end position="360"/>
    </location>
</feature>
<dbReference type="Gene3D" id="3.40.1190.20">
    <property type="match status" value="1"/>
</dbReference>
<dbReference type="GO" id="GO:0016301">
    <property type="term" value="F:kinase activity"/>
    <property type="evidence" value="ECO:0007669"/>
    <property type="project" value="UniProtKB-KW"/>
</dbReference>
<gene>
    <name evidence="9" type="ORF">EZS28_002723</name>
</gene>
<evidence type="ECO:0000256" key="2">
    <source>
        <dbReference type="ARBA" id="ARBA00022840"/>
    </source>
</evidence>
<sequence>MYISRIILPFEERKGLMGKVATFGGCSLYTGAPYFSAISALRVGADISRIFCPTSAASPIKSYSPELIVHPYLIESDESDNEEKITRIVNECIAKLSAWETRITSCALGPGMGINIAMQCTALDFILKLKERQMPLVLDADGIMLALNWPEIFSSYKNCIITPNFVEFKRLQQKFAPEENVDDSDGFSALVSIYKKLNGPTILRKGKIDTIIDEYGIILVDLEERLESLRMKEKEGKCEKMSKLKGNGRRCGGQGDLLTGTLAAFTFWALKIGKSIDSDNDITDKKKSSSDQSDSSISLIPTLSSQLPIEETIKQRPMLYAAIAACTVVRRAAKKTWTQIGRGMLASDIISNLAPAIDEIMEEEERFEQEAKKE</sequence>
<keyword evidence="2 6" id="KW-0067">ATP-binding</keyword>
<feature type="binding site" evidence="6">
    <location>
        <begin position="164"/>
        <end position="170"/>
    </location>
    <ligand>
        <name>(6S)-NADPHX</name>
        <dbReference type="ChEBI" id="CHEBI:64076"/>
    </ligand>
</feature>
<name>A0A5J4X3B2_9EUKA</name>
<keyword evidence="5 6" id="KW-0456">Lyase</keyword>
<dbReference type="PROSITE" id="PS51383">
    <property type="entry name" value="YJEF_C_3"/>
    <property type="match status" value="1"/>
</dbReference>
<dbReference type="PANTHER" id="PTHR12592:SF0">
    <property type="entry name" value="ATP-DEPENDENT (S)-NAD(P)H-HYDRATE DEHYDRATASE"/>
    <property type="match status" value="1"/>
</dbReference>
<proteinExistence type="inferred from homology"/>
<feature type="coiled-coil region" evidence="7">
    <location>
        <begin position="212"/>
        <end position="239"/>
    </location>
</feature>
<evidence type="ECO:0000259" key="8">
    <source>
        <dbReference type="PROSITE" id="PS51383"/>
    </source>
</evidence>
<comment type="similarity">
    <text evidence="6">Belongs to the NnrD/CARKD family.</text>
</comment>
<comment type="catalytic activity">
    <reaction evidence="6">
        <text>(6S)-NADHX + ATP = ADP + phosphate + NADH + H(+)</text>
        <dbReference type="Rhea" id="RHEA:19017"/>
        <dbReference type="ChEBI" id="CHEBI:15378"/>
        <dbReference type="ChEBI" id="CHEBI:30616"/>
        <dbReference type="ChEBI" id="CHEBI:43474"/>
        <dbReference type="ChEBI" id="CHEBI:57945"/>
        <dbReference type="ChEBI" id="CHEBI:64074"/>
        <dbReference type="ChEBI" id="CHEBI:456216"/>
        <dbReference type="EC" id="4.2.1.93"/>
    </reaction>
</comment>
<dbReference type="SUPFAM" id="SSF53613">
    <property type="entry name" value="Ribokinase-like"/>
    <property type="match status" value="1"/>
</dbReference>
<evidence type="ECO:0000313" key="10">
    <source>
        <dbReference type="Proteomes" id="UP000324800"/>
    </source>
</evidence>
<feature type="binding site" evidence="6">
    <location>
        <begin position="246"/>
        <end position="255"/>
    </location>
    <ligand>
        <name>ATP</name>
        <dbReference type="ChEBI" id="CHEBI:30616"/>
    </ligand>
</feature>
<evidence type="ECO:0000256" key="3">
    <source>
        <dbReference type="ARBA" id="ARBA00022857"/>
    </source>
</evidence>
<comment type="function">
    <text evidence="6">Catalyzes the dehydration of the S-form of NAD(P)HX at the expense of ATP, which is converted to ADP. Together with NAD(P)HX epimerase, which catalyzes the epimerization of the S- and R-forms, the enzyme allows the repair of both epimers of NAD(P)HX, a damaged form of NAD(P)H that is a result of enzymatic or heat-dependent hydration.</text>
</comment>
<feature type="binding site" evidence="6">
    <location>
        <position position="111"/>
    </location>
    <ligand>
        <name>(6S)-NADPHX</name>
        <dbReference type="ChEBI" id="CHEBI:64076"/>
    </ligand>
</feature>
<evidence type="ECO:0000256" key="6">
    <source>
        <dbReference type="HAMAP-Rule" id="MF_03157"/>
    </source>
</evidence>
<feature type="binding site" evidence="6">
    <location>
        <position position="256"/>
    </location>
    <ligand>
        <name>(6S)-NADPHX</name>
        <dbReference type="ChEBI" id="CHEBI:64076"/>
    </ligand>
</feature>
<comment type="caution">
    <text evidence="9">The sequence shown here is derived from an EMBL/GenBank/DDBJ whole genome shotgun (WGS) entry which is preliminary data.</text>
</comment>
<organism evidence="9 10">
    <name type="scientific">Streblomastix strix</name>
    <dbReference type="NCBI Taxonomy" id="222440"/>
    <lineage>
        <taxon>Eukaryota</taxon>
        <taxon>Metamonada</taxon>
        <taxon>Preaxostyla</taxon>
        <taxon>Oxymonadida</taxon>
        <taxon>Streblomastigidae</taxon>
        <taxon>Streblomastix</taxon>
    </lineage>
</organism>
<keyword evidence="6" id="KW-0597">Phosphoprotein</keyword>
<evidence type="ECO:0000256" key="7">
    <source>
        <dbReference type="SAM" id="Coils"/>
    </source>
</evidence>
<dbReference type="GO" id="GO:0047453">
    <property type="term" value="F:ATP-dependent NAD(P)H-hydrate dehydratase activity"/>
    <property type="evidence" value="ECO:0007669"/>
    <property type="project" value="UniProtKB-UniRule"/>
</dbReference>
<dbReference type="GO" id="GO:0046496">
    <property type="term" value="P:nicotinamide nucleotide metabolic process"/>
    <property type="evidence" value="ECO:0007669"/>
    <property type="project" value="UniProtKB-UniRule"/>
</dbReference>
<evidence type="ECO:0000256" key="5">
    <source>
        <dbReference type="ARBA" id="ARBA00023239"/>
    </source>
</evidence>
<comment type="catalytic activity">
    <reaction evidence="6">
        <text>(6S)-NADPHX + ATP = ADP + phosphate + NADPH + H(+)</text>
        <dbReference type="Rhea" id="RHEA:32231"/>
        <dbReference type="ChEBI" id="CHEBI:15378"/>
        <dbReference type="ChEBI" id="CHEBI:30616"/>
        <dbReference type="ChEBI" id="CHEBI:43474"/>
        <dbReference type="ChEBI" id="CHEBI:57783"/>
        <dbReference type="ChEBI" id="CHEBI:64076"/>
        <dbReference type="ChEBI" id="CHEBI:456216"/>
        <dbReference type="EC" id="4.2.1.93"/>
    </reaction>
</comment>
<accession>A0A5J4X3B2</accession>
<dbReference type="Proteomes" id="UP000324800">
    <property type="component" value="Unassembled WGS sequence"/>
</dbReference>
<comment type="cofactor">
    <cofactor evidence="6">
        <name>Mg(2+)</name>
        <dbReference type="ChEBI" id="CHEBI:18420"/>
    </cofactor>
</comment>
<evidence type="ECO:0000313" key="9">
    <source>
        <dbReference type="EMBL" id="KAA6401751.1"/>
    </source>
</evidence>
<dbReference type="InterPro" id="IPR029056">
    <property type="entry name" value="Ribokinase-like"/>
</dbReference>